<accession>A0AAD4N170</accession>
<proteinExistence type="predicted"/>
<protein>
    <submittedName>
        <fullName evidence="1">Uncharacterized protein</fullName>
    </submittedName>
</protein>
<dbReference type="EMBL" id="JAKKPZ010000038">
    <property type="protein sequence ID" value="KAI1707908.1"/>
    <property type="molecule type" value="Genomic_DNA"/>
</dbReference>
<dbReference type="Proteomes" id="UP001201812">
    <property type="component" value="Unassembled WGS sequence"/>
</dbReference>
<comment type="caution">
    <text evidence="1">The sequence shown here is derived from an EMBL/GenBank/DDBJ whole genome shotgun (WGS) entry which is preliminary data.</text>
</comment>
<sequence length="76" mass="8904">MWDYEFSFYVRSMFKDIHRVGMRAIGPHVVYWVFADCQHANPHENGWLPSSELAFIQPHKDQYKSAADSCFVTPPI</sequence>
<gene>
    <name evidence="1" type="ORF">DdX_12138</name>
</gene>
<name>A0AAD4N170_9BILA</name>
<keyword evidence="2" id="KW-1185">Reference proteome</keyword>
<dbReference type="AlphaFoldDB" id="A0AAD4N170"/>
<evidence type="ECO:0000313" key="2">
    <source>
        <dbReference type="Proteomes" id="UP001201812"/>
    </source>
</evidence>
<evidence type="ECO:0000313" key="1">
    <source>
        <dbReference type="EMBL" id="KAI1707908.1"/>
    </source>
</evidence>
<reference evidence="1" key="1">
    <citation type="submission" date="2022-01" db="EMBL/GenBank/DDBJ databases">
        <title>Genome Sequence Resource for Two Populations of Ditylenchus destructor, the Migratory Endoparasitic Phytonematode.</title>
        <authorList>
            <person name="Zhang H."/>
            <person name="Lin R."/>
            <person name="Xie B."/>
        </authorList>
    </citation>
    <scope>NUCLEOTIDE SEQUENCE</scope>
    <source>
        <strain evidence="1">BazhouSP</strain>
    </source>
</reference>
<organism evidence="1 2">
    <name type="scientific">Ditylenchus destructor</name>
    <dbReference type="NCBI Taxonomy" id="166010"/>
    <lineage>
        <taxon>Eukaryota</taxon>
        <taxon>Metazoa</taxon>
        <taxon>Ecdysozoa</taxon>
        <taxon>Nematoda</taxon>
        <taxon>Chromadorea</taxon>
        <taxon>Rhabditida</taxon>
        <taxon>Tylenchina</taxon>
        <taxon>Tylenchomorpha</taxon>
        <taxon>Sphaerularioidea</taxon>
        <taxon>Anguinidae</taxon>
        <taxon>Anguininae</taxon>
        <taxon>Ditylenchus</taxon>
    </lineage>
</organism>